<reference evidence="1 2" key="1">
    <citation type="journal article" date="2016" name="Front. Microbiol.">
        <title>Genomic Insight into the Host-Endosymbiont Relationship of Endozoicomonas montiporae CL-33(T) with its Coral Host.</title>
        <authorList>
            <person name="Ding J.-Y."/>
            <person name="Shiu J.-H."/>
            <person name="Chen W.-M."/>
            <person name="Chiang Y.-R."/>
            <person name="Tang S.-L."/>
        </authorList>
    </citation>
    <scope>NUCLEOTIDE SEQUENCE [LARGE SCALE GENOMIC DNA]</scope>
    <source>
        <strain evidence="1 2">CL-33</strain>
    </source>
</reference>
<dbReference type="AlphaFoldDB" id="A0A142B9X9"/>
<evidence type="ECO:0000313" key="2">
    <source>
        <dbReference type="Proteomes" id="UP000071065"/>
    </source>
</evidence>
<evidence type="ECO:0000313" key="1">
    <source>
        <dbReference type="EMBL" id="AMO55555.1"/>
    </source>
</evidence>
<dbReference type="EMBL" id="CP013251">
    <property type="protein sequence ID" value="AMO55555.1"/>
    <property type="molecule type" value="Genomic_DNA"/>
</dbReference>
<sequence>MWNGVRSIVNICSVTECDKVVLARGLCAKHYRRWQRHGDVFTINKLPNGTYDPVCEIEGCNRKTHSNGLCATHQARLKKIGSLATNHPKKPYRGCKVEGCMGTHYAKDLCRKHYRRMTPHNACFSRVP</sequence>
<protein>
    <submittedName>
        <fullName evidence="1">Cys-rich domain protein</fullName>
    </submittedName>
</protein>
<organism evidence="1 2">
    <name type="scientific">Endozoicomonas montiporae CL-33</name>
    <dbReference type="NCBI Taxonomy" id="570277"/>
    <lineage>
        <taxon>Bacteria</taxon>
        <taxon>Pseudomonadati</taxon>
        <taxon>Pseudomonadota</taxon>
        <taxon>Gammaproteobacteria</taxon>
        <taxon>Oceanospirillales</taxon>
        <taxon>Endozoicomonadaceae</taxon>
        <taxon>Endozoicomonas</taxon>
    </lineage>
</organism>
<proteinExistence type="predicted"/>
<accession>A0A142B9X9</accession>
<dbReference type="Proteomes" id="UP000071065">
    <property type="component" value="Chromosome"/>
</dbReference>
<gene>
    <name evidence="1" type="ORF">EZMO1_1366</name>
</gene>
<name>A0A142B9X9_9GAMM</name>
<dbReference type="KEGG" id="emp:EZMO1_1366"/>
<dbReference type="STRING" id="570277.EZMO1_1366"/>
<dbReference type="PATRIC" id="fig|570277.3.peg.1496"/>